<dbReference type="CDD" id="cd07306">
    <property type="entry name" value="Porin3_VDAC"/>
    <property type="match status" value="1"/>
</dbReference>
<gene>
    <name evidence="2" type="ORF">Sangu_2648200</name>
</gene>
<dbReference type="InterPro" id="IPR027246">
    <property type="entry name" value="Porin_Euk/Tom40"/>
</dbReference>
<dbReference type="InterPro" id="IPR001925">
    <property type="entry name" value="Porin_Euk"/>
</dbReference>
<dbReference type="GO" id="GO:0005741">
    <property type="term" value="C:mitochondrial outer membrane"/>
    <property type="evidence" value="ECO:0007669"/>
    <property type="project" value="InterPro"/>
</dbReference>
<evidence type="ECO:0000256" key="1">
    <source>
        <dbReference type="ARBA" id="ARBA00009624"/>
    </source>
</evidence>
<dbReference type="InterPro" id="IPR023614">
    <property type="entry name" value="Porin_dom_sf"/>
</dbReference>
<evidence type="ECO:0000313" key="2">
    <source>
        <dbReference type="EMBL" id="KAL0288661.1"/>
    </source>
</evidence>
<dbReference type="GO" id="GO:0008308">
    <property type="term" value="F:voltage-gated monoatomic anion channel activity"/>
    <property type="evidence" value="ECO:0007669"/>
    <property type="project" value="InterPro"/>
</dbReference>
<sequence length="308" mass="33073">MSSSRGPGLFSDFGKKAKEVLTKSYSDEQTVVISSQSDTGLPKERTSLLLHFKVLTSELPTRTTAILIFLMVLGSTLVKKGGLSSGDVAAQYKFKNATVDIKFDTESNISTTLTVADILPSSKTIASWKLPDYNSGKIEIQYFHEHSSLTAAVGLNKSPALDVSATIGTPCVAFGTEASYLVSSGTFMKYNAGFSLKTPNVCASAILFDKGDAVRVSFLHHLDQLKRGLAVGEITRKFSTNENTLTVGCSYVIDPHTTVKAKLNNHGNLGALVQHELKPNSILTVSGSFDTLAMEKTPRFGLALSLKP</sequence>
<dbReference type="EMBL" id="JACGWK010001435">
    <property type="protein sequence ID" value="KAL0288661.1"/>
    <property type="molecule type" value="Genomic_DNA"/>
</dbReference>
<dbReference type="PANTHER" id="PTHR11743:SF61">
    <property type="entry name" value="MITOCHONDRIAL OUTER MEMBRANE PROTEIN PORIN 2-LIKE"/>
    <property type="match status" value="1"/>
</dbReference>
<reference evidence="2" key="2">
    <citation type="journal article" date="2024" name="Plant">
        <title>Genomic evolution and insights into agronomic trait innovations of Sesamum species.</title>
        <authorList>
            <person name="Miao H."/>
            <person name="Wang L."/>
            <person name="Qu L."/>
            <person name="Liu H."/>
            <person name="Sun Y."/>
            <person name="Le M."/>
            <person name="Wang Q."/>
            <person name="Wei S."/>
            <person name="Zheng Y."/>
            <person name="Lin W."/>
            <person name="Duan Y."/>
            <person name="Cao H."/>
            <person name="Xiong S."/>
            <person name="Wang X."/>
            <person name="Wei L."/>
            <person name="Li C."/>
            <person name="Ma Q."/>
            <person name="Ju M."/>
            <person name="Zhao R."/>
            <person name="Li G."/>
            <person name="Mu C."/>
            <person name="Tian Q."/>
            <person name="Mei H."/>
            <person name="Zhang T."/>
            <person name="Gao T."/>
            <person name="Zhang H."/>
        </authorList>
    </citation>
    <scope>NUCLEOTIDE SEQUENCE</scope>
    <source>
        <strain evidence="2">G01</strain>
    </source>
</reference>
<comment type="similarity">
    <text evidence="1">Belongs to the eukaryotic mitochondrial porin (TC 1.B.8.1) family.</text>
</comment>
<comment type="caution">
    <text evidence="2">The sequence shown here is derived from an EMBL/GenBank/DDBJ whole genome shotgun (WGS) entry which is preliminary data.</text>
</comment>
<proteinExistence type="inferred from homology"/>
<dbReference type="Pfam" id="PF01459">
    <property type="entry name" value="Porin_3"/>
    <property type="match status" value="1"/>
</dbReference>
<dbReference type="PROSITE" id="PS00558">
    <property type="entry name" value="EUKARYOTIC_PORIN"/>
    <property type="match status" value="1"/>
</dbReference>
<name>A0AAW2J246_9LAMI</name>
<organism evidence="2">
    <name type="scientific">Sesamum angustifolium</name>
    <dbReference type="NCBI Taxonomy" id="2727405"/>
    <lineage>
        <taxon>Eukaryota</taxon>
        <taxon>Viridiplantae</taxon>
        <taxon>Streptophyta</taxon>
        <taxon>Embryophyta</taxon>
        <taxon>Tracheophyta</taxon>
        <taxon>Spermatophyta</taxon>
        <taxon>Magnoliopsida</taxon>
        <taxon>eudicotyledons</taxon>
        <taxon>Gunneridae</taxon>
        <taxon>Pentapetalae</taxon>
        <taxon>asterids</taxon>
        <taxon>lamiids</taxon>
        <taxon>Lamiales</taxon>
        <taxon>Pedaliaceae</taxon>
        <taxon>Sesamum</taxon>
    </lineage>
</organism>
<accession>A0AAW2J246</accession>
<reference evidence="2" key="1">
    <citation type="submission" date="2020-06" db="EMBL/GenBank/DDBJ databases">
        <authorList>
            <person name="Li T."/>
            <person name="Hu X."/>
            <person name="Zhang T."/>
            <person name="Song X."/>
            <person name="Zhang H."/>
            <person name="Dai N."/>
            <person name="Sheng W."/>
            <person name="Hou X."/>
            <person name="Wei L."/>
        </authorList>
    </citation>
    <scope>NUCLEOTIDE SEQUENCE</scope>
    <source>
        <strain evidence="2">G01</strain>
        <tissue evidence="2">Leaf</tissue>
    </source>
</reference>
<dbReference type="Gene3D" id="2.40.160.10">
    <property type="entry name" value="Porin"/>
    <property type="match status" value="1"/>
</dbReference>
<protein>
    <submittedName>
        <fullName evidence="2">Mitochondrial outer membrane protein porin 2</fullName>
    </submittedName>
</protein>
<dbReference type="PANTHER" id="PTHR11743">
    <property type="entry name" value="VOLTAGE-DEPENDENT ANION-SELECTIVE CHANNEL"/>
    <property type="match status" value="1"/>
</dbReference>
<dbReference type="AlphaFoldDB" id="A0AAW2J246"/>